<accession>A0A841FKQ1</accession>
<protein>
    <submittedName>
        <fullName evidence="1">Cell wall-associated NlpC family hydrolase</fullName>
    </submittedName>
</protein>
<keyword evidence="1" id="KW-0378">Hydrolase</keyword>
<sequence length="249" mass="27621">MLVLGIDVSDDLLTRWRDWLMPERQPYALAPGRAAELGLTGHIAPLPMEHRDSFELYALGDDVVVWLTRAEARALPRDVRDAQPGAHRRPSRDDAETLRRIVAYVESGRRPSRHREPGAEAWRDLAGRLPRAEELAGTFPDASGPNCFGTVMAAAGVPGAEKVWMQREPFEAWLAERTVPGGSDDEAGSVLVWRDDAGRVQHAAVTLGGGWAMHKPSQGWMSPTKVLTVREVKASARTPGRHRRRHRIV</sequence>
<dbReference type="AlphaFoldDB" id="A0A841FKQ1"/>
<dbReference type="GO" id="GO:0016787">
    <property type="term" value="F:hydrolase activity"/>
    <property type="evidence" value="ECO:0007669"/>
    <property type="project" value="UniProtKB-KW"/>
</dbReference>
<name>A0A841FKQ1_9ACTN</name>
<proteinExistence type="predicted"/>
<gene>
    <name evidence="1" type="ORF">HNR73_002248</name>
</gene>
<evidence type="ECO:0000313" key="1">
    <source>
        <dbReference type="EMBL" id="MBB6034398.1"/>
    </source>
</evidence>
<dbReference type="RefSeq" id="WP_184787256.1">
    <property type="nucleotide sequence ID" value="NZ_BONT01000045.1"/>
</dbReference>
<reference evidence="1 2" key="1">
    <citation type="submission" date="2020-08" db="EMBL/GenBank/DDBJ databases">
        <title>Genomic Encyclopedia of Type Strains, Phase IV (KMG-IV): sequencing the most valuable type-strain genomes for metagenomic binning, comparative biology and taxonomic classification.</title>
        <authorList>
            <person name="Goeker M."/>
        </authorList>
    </citation>
    <scope>NUCLEOTIDE SEQUENCE [LARGE SCALE GENOMIC DNA]</scope>
    <source>
        <strain evidence="1 2">YIM 65646</strain>
    </source>
</reference>
<dbReference type="EMBL" id="JACHGT010000004">
    <property type="protein sequence ID" value="MBB6034398.1"/>
    <property type="molecule type" value="Genomic_DNA"/>
</dbReference>
<keyword evidence="2" id="KW-1185">Reference proteome</keyword>
<organism evidence="1 2">
    <name type="scientific">Phytomonospora endophytica</name>
    <dbReference type="NCBI Taxonomy" id="714109"/>
    <lineage>
        <taxon>Bacteria</taxon>
        <taxon>Bacillati</taxon>
        <taxon>Actinomycetota</taxon>
        <taxon>Actinomycetes</taxon>
        <taxon>Micromonosporales</taxon>
        <taxon>Micromonosporaceae</taxon>
        <taxon>Phytomonospora</taxon>
    </lineage>
</organism>
<evidence type="ECO:0000313" key="2">
    <source>
        <dbReference type="Proteomes" id="UP000548476"/>
    </source>
</evidence>
<dbReference type="Proteomes" id="UP000548476">
    <property type="component" value="Unassembled WGS sequence"/>
</dbReference>
<comment type="caution">
    <text evidence="1">The sequence shown here is derived from an EMBL/GenBank/DDBJ whole genome shotgun (WGS) entry which is preliminary data.</text>
</comment>